<dbReference type="Gene3D" id="3.40.50.720">
    <property type="entry name" value="NAD(P)-binding Rossmann-like Domain"/>
    <property type="match status" value="1"/>
</dbReference>
<dbReference type="InterPro" id="IPR036291">
    <property type="entry name" value="NAD(P)-bd_dom_sf"/>
</dbReference>
<dbReference type="PANTHER" id="PTHR43157">
    <property type="entry name" value="PHOSPHATIDYLINOSITOL-GLYCAN BIOSYNTHESIS CLASS F PROTEIN-RELATED"/>
    <property type="match status" value="1"/>
</dbReference>
<dbReference type="PANTHER" id="PTHR43157:SF31">
    <property type="entry name" value="PHOSPHATIDYLINOSITOL-GLYCAN BIOSYNTHESIS CLASS F PROTEIN"/>
    <property type="match status" value="1"/>
</dbReference>
<evidence type="ECO:0000313" key="3">
    <source>
        <dbReference type="Proteomes" id="UP000646827"/>
    </source>
</evidence>
<dbReference type="Proteomes" id="UP000646827">
    <property type="component" value="Unassembled WGS sequence"/>
</dbReference>
<dbReference type="Pfam" id="PF00106">
    <property type="entry name" value="adh_short"/>
    <property type="match status" value="1"/>
</dbReference>
<accession>A0A8H7S0W4</accession>
<comment type="caution">
    <text evidence="2">The sequence shown here is derived from an EMBL/GenBank/DDBJ whole genome shotgun (WGS) entry which is preliminary data.</text>
</comment>
<dbReference type="SUPFAM" id="SSF51735">
    <property type="entry name" value="NAD(P)-binding Rossmann-fold domains"/>
    <property type="match status" value="1"/>
</dbReference>
<evidence type="ECO:0000313" key="2">
    <source>
        <dbReference type="EMBL" id="KAG2219481.1"/>
    </source>
</evidence>
<reference evidence="2 3" key="1">
    <citation type="submission" date="2020-12" db="EMBL/GenBank/DDBJ databases">
        <title>Metabolic potential, ecology and presence of endohyphal bacteria is reflected in genomic diversity of Mucoromycotina.</title>
        <authorList>
            <person name="Muszewska A."/>
            <person name="Okrasinska A."/>
            <person name="Steczkiewicz K."/>
            <person name="Drgas O."/>
            <person name="Orlowska M."/>
            <person name="Perlinska-Lenart U."/>
            <person name="Aleksandrzak-Piekarczyk T."/>
            <person name="Szatraj K."/>
            <person name="Zielenkiewicz U."/>
            <person name="Pilsyk S."/>
            <person name="Malc E."/>
            <person name="Mieczkowski P."/>
            <person name="Kruszewska J.S."/>
            <person name="Biernat P."/>
            <person name="Pawlowska J."/>
        </authorList>
    </citation>
    <scope>NUCLEOTIDE SEQUENCE [LARGE SCALE GENOMIC DNA]</scope>
    <source>
        <strain evidence="2 3">CBS 142.35</strain>
    </source>
</reference>
<name>A0A8H7S0W4_9FUNG</name>
<evidence type="ECO:0000256" key="1">
    <source>
        <dbReference type="ARBA" id="ARBA00023002"/>
    </source>
</evidence>
<dbReference type="OrthoDB" id="191139at2759"/>
<dbReference type="GO" id="GO:0016491">
    <property type="term" value="F:oxidoreductase activity"/>
    <property type="evidence" value="ECO:0007669"/>
    <property type="project" value="UniProtKB-KW"/>
</dbReference>
<keyword evidence="3" id="KW-1185">Reference proteome</keyword>
<evidence type="ECO:0008006" key="4">
    <source>
        <dbReference type="Google" id="ProtNLM"/>
    </source>
</evidence>
<dbReference type="CDD" id="cd05327">
    <property type="entry name" value="retinol-DH_like_SDR_c_like"/>
    <property type="match status" value="1"/>
</dbReference>
<dbReference type="EMBL" id="JAEPRB010000177">
    <property type="protein sequence ID" value="KAG2219481.1"/>
    <property type="molecule type" value="Genomic_DNA"/>
</dbReference>
<proteinExistence type="predicted"/>
<dbReference type="AlphaFoldDB" id="A0A8H7S0W4"/>
<dbReference type="PRINTS" id="PR00081">
    <property type="entry name" value="GDHRDH"/>
</dbReference>
<dbReference type="InterPro" id="IPR002347">
    <property type="entry name" value="SDR_fam"/>
</dbReference>
<organism evidence="2 3">
    <name type="scientific">Circinella minor</name>
    <dbReference type="NCBI Taxonomy" id="1195481"/>
    <lineage>
        <taxon>Eukaryota</taxon>
        <taxon>Fungi</taxon>
        <taxon>Fungi incertae sedis</taxon>
        <taxon>Mucoromycota</taxon>
        <taxon>Mucoromycotina</taxon>
        <taxon>Mucoromycetes</taxon>
        <taxon>Mucorales</taxon>
        <taxon>Lichtheimiaceae</taxon>
        <taxon>Circinella</taxon>
    </lineage>
</organism>
<protein>
    <recommendedName>
        <fullName evidence="4">NAD(P)-binding protein</fullName>
    </recommendedName>
</protein>
<keyword evidence="1" id="KW-0560">Oxidoreductase</keyword>
<gene>
    <name evidence="2" type="ORF">INT45_010401</name>
</gene>
<sequence>MWWTKHFQISNIPDLSGKIAIITGSNTGIGKLCATEMARKNCEIIVASRSEDKGQAAVTDIKSATGNQKVEYMKLDLMSLKSVKAFADQFKSKYDKLDILLNNAGVMSCPYGLSEDGIETQFATNHVGHYYLTMQLLPILIKSGPSRIVNVSSMAHWSTTVSVPKLEQVSQKKGYNATIQYGFTKVPFTISIFEACNILFSRELTKRLESKGINNVYVNCNHPGIVSSELSRHVVAQNTLLDSLYNNHFAISTENGSLTQLYLATSPEIESKNIKGQYYVPYARPGWFTPYARSEKNATDLWEFTENLLKEKMPDYQGSPI</sequence>